<protein>
    <recommendedName>
        <fullName evidence="4">FLYWCH-type domain-containing protein</fullName>
    </recommendedName>
</protein>
<dbReference type="Pfam" id="PF04500">
    <property type="entry name" value="FLYWCH"/>
    <property type="match status" value="1"/>
</dbReference>
<sequence length="69" mass="8368">MLVYKNYPFVLHARNEDKSYWRCADSRKNKCIARCHTLKDTLLKEIGYHNHHSRKELVLLHPFNVHNYT</sequence>
<feature type="non-terminal residue" evidence="5">
    <location>
        <position position="69"/>
    </location>
</feature>
<evidence type="ECO:0000259" key="4">
    <source>
        <dbReference type="Pfam" id="PF04500"/>
    </source>
</evidence>
<name>A0A087T7Y2_STEMI</name>
<evidence type="ECO:0000256" key="1">
    <source>
        <dbReference type="ARBA" id="ARBA00022723"/>
    </source>
</evidence>
<keyword evidence="2" id="KW-0863">Zinc-finger</keyword>
<dbReference type="GO" id="GO:0008270">
    <property type="term" value="F:zinc ion binding"/>
    <property type="evidence" value="ECO:0007669"/>
    <property type="project" value="UniProtKB-KW"/>
</dbReference>
<dbReference type="AlphaFoldDB" id="A0A087T7Y2"/>
<organism evidence="5 6">
    <name type="scientific">Stegodyphus mimosarum</name>
    <name type="common">African social velvet spider</name>
    <dbReference type="NCBI Taxonomy" id="407821"/>
    <lineage>
        <taxon>Eukaryota</taxon>
        <taxon>Metazoa</taxon>
        <taxon>Ecdysozoa</taxon>
        <taxon>Arthropoda</taxon>
        <taxon>Chelicerata</taxon>
        <taxon>Arachnida</taxon>
        <taxon>Araneae</taxon>
        <taxon>Araneomorphae</taxon>
        <taxon>Entelegynae</taxon>
        <taxon>Eresoidea</taxon>
        <taxon>Eresidae</taxon>
        <taxon>Stegodyphus</taxon>
    </lineage>
</organism>
<keyword evidence="6" id="KW-1185">Reference proteome</keyword>
<evidence type="ECO:0000313" key="5">
    <source>
        <dbReference type="EMBL" id="KFM61221.1"/>
    </source>
</evidence>
<proteinExistence type="predicted"/>
<gene>
    <name evidence="5" type="ORF">X975_17344</name>
</gene>
<dbReference type="Gene3D" id="2.20.25.240">
    <property type="match status" value="1"/>
</dbReference>
<keyword evidence="1" id="KW-0479">Metal-binding</keyword>
<feature type="domain" description="FLYWCH-type" evidence="4">
    <location>
        <begin position="1"/>
        <end position="51"/>
    </location>
</feature>
<dbReference type="InterPro" id="IPR007588">
    <property type="entry name" value="Znf_FLYWCH"/>
</dbReference>
<accession>A0A087T7Y2</accession>
<keyword evidence="3" id="KW-0862">Zinc</keyword>
<reference evidence="5 6" key="1">
    <citation type="submission" date="2013-11" db="EMBL/GenBank/DDBJ databases">
        <title>Genome sequencing of Stegodyphus mimosarum.</title>
        <authorList>
            <person name="Bechsgaard J."/>
        </authorList>
    </citation>
    <scope>NUCLEOTIDE SEQUENCE [LARGE SCALE GENOMIC DNA]</scope>
</reference>
<evidence type="ECO:0000256" key="3">
    <source>
        <dbReference type="ARBA" id="ARBA00022833"/>
    </source>
</evidence>
<evidence type="ECO:0000313" key="6">
    <source>
        <dbReference type="Proteomes" id="UP000054359"/>
    </source>
</evidence>
<dbReference type="Proteomes" id="UP000054359">
    <property type="component" value="Unassembled WGS sequence"/>
</dbReference>
<dbReference type="EMBL" id="KK113856">
    <property type="protein sequence ID" value="KFM61221.1"/>
    <property type="molecule type" value="Genomic_DNA"/>
</dbReference>
<evidence type="ECO:0000256" key="2">
    <source>
        <dbReference type="ARBA" id="ARBA00022771"/>
    </source>
</evidence>
<dbReference type="OrthoDB" id="6159439at2759"/>